<keyword evidence="10" id="KW-1185">Reference proteome</keyword>
<dbReference type="AlphaFoldDB" id="A0A285U9G1"/>
<sequence>MGIIELICVFKRRFWFMFFISICFSGLIIFIAMYLVKPTYEYTVQVMVGISNNVEKGEISSKVDENRQLATSITDIIQSPHIAEEVSEQLNLNQSGYELLKLLSVKNRENSQVISITVKNSDAHLTKAIAFAIAKQSINNFREYANDQLIYILNDSNSNREANLIFPKPVFVIIISLILGIFAGIGMTLFRESIDDRIYNIDEIEQLGIPILGRVRLKMKNNKKWKYYKLLSLEEIDEEIGIVKKK</sequence>
<dbReference type="Proteomes" id="UP000219252">
    <property type="component" value="Unassembled WGS sequence"/>
</dbReference>
<organism evidence="9 10">
    <name type="scientific">Ureibacillus acetophenoni</name>
    <dbReference type="NCBI Taxonomy" id="614649"/>
    <lineage>
        <taxon>Bacteria</taxon>
        <taxon>Bacillati</taxon>
        <taxon>Bacillota</taxon>
        <taxon>Bacilli</taxon>
        <taxon>Bacillales</taxon>
        <taxon>Caryophanaceae</taxon>
        <taxon>Ureibacillus</taxon>
    </lineage>
</organism>
<name>A0A285U9G1_9BACL</name>
<evidence type="ECO:0000259" key="8">
    <source>
        <dbReference type="Pfam" id="PF02706"/>
    </source>
</evidence>
<gene>
    <name evidence="9" type="ORF">SAMN05877842_104145</name>
</gene>
<dbReference type="RefSeq" id="WP_097149140.1">
    <property type="nucleotide sequence ID" value="NZ_OBQC01000004.1"/>
</dbReference>
<feature type="transmembrane region" description="Helical" evidence="7">
    <location>
        <begin position="14"/>
        <end position="36"/>
    </location>
</feature>
<feature type="domain" description="Polysaccharide chain length determinant N-terminal" evidence="8">
    <location>
        <begin position="3"/>
        <end position="90"/>
    </location>
</feature>
<dbReference type="EMBL" id="OBQC01000004">
    <property type="protein sequence ID" value="SOC38472.1"/>
    <property type="molecule type" value="Genomic_DNA"/>
</dbReference>
<evidence type="ECO:0000256" key="1">
    <source>
        <dbReference type="ARBA" id="ARBA00004651"/>
    </source>
</evidence>
<dbReference type="Pfam" id="PF02706">
    <property type="entry name" value="Wzz"/>
    <property type="match status" value="1"/>
</dbReference>
<evidence type="ECO:0000256" key="5">
    <source>
        <dbReference type="ARBA" id="ARBA00022989"/>
    </source>
</evidence>
<dbReference type="InterPro" id="IPR003856">
    <property type="entry name" value="LPS_length_determ_N"/>
</dbReference>
<evidence type="ECO:0000256" key="4">
    <source>
        <dbReference type="ARBA" id="ARBA00022692"/>
    </source>
</evidence>
<evidence type="ECO:0000256" key="3">
    <source>
        <dbReference type="ARBA" id="ARBA00022475"/>
    </source>
</evidence>
<evidence type="ECO:0000313" key="9">
    <source>
        <dbReference type="EMBL" id="SOC38472.1"/>
    </source>
</evidence>
<protein>
    <submittedName>
        <fullName evidence="9">Capsular polysaccharide biosynthesis protein</fullName>
    </submittedName>
</protein>
<comment type="subcellular location">
    <subcellularLocation>
        <location evidence="1">Cell membrane</location>
        <topology evidence="1">Multi-pass membrane protein</topology>
    </subcellularLocation>
</comment>
<accession>A0A285U9G1</accession>
<evidence type="ECO:0000256" key="6">
    <source>
        <dbReference type="ARBA" id="ARBA00023136"/>
    </source>
</evidence>
<dbReference type="OrthoDB" id="2854392at2"/>
<keyword evidence="6 7" id="KW-0472">Membrane</keyword>
<dbReference type="PANTHER" id="PTHR32309">
    <property type="entry name" value="TYROSINE-PROTEIN KINASE"/>
    <property type="match status" value="1"/>
</dbReference>
<reference evidence="10" key="1">
    <citation type="submission" date="2017-08" db="EMBL/GenBank/DDBJ databases">
        <authorList>
            <person name="Varghese N."/>
            <person name="Submissions S."/>
        </authorList>
    </citation>
    <scope>NUCLEOTIDE SEQUENCE [LARGE SCALE GENOMIC DNA]</scope>
    <source>
        <strain evidence="10">JC23</strain>
    </source>
</reference>
<evidence type="ECO:0000256" key="7">
    <source>
        <dbReference type="SAM" id="Phobius"/>
    </source>
</evidence>
<keyword evidence="4 7" id="KW-0812">Transmembrane</keyword>
<proteinExistence type="inferred from homology"/>
<feature type="transmembrane region" description="Helical" evidence="7">
    <location>
        <begin position="170"/>
        <end position="190"/>
    </location>
</feature>
<keyword evidence="5 7" id="KW-1133">Transmembrane helix</keyword>
<dbReference type="PANTHER" id="PTHR32309:SF13">
    <property type="entry name" value="FERRIC ENTEROBACTIN TRANSPORT PROTEIN FEPE"/>
    <property type="match status" value="1"/>
</dbReference>
<evidence type="ECO:0000256" key="2">
    <source>
        <dbReference type="ARBA" id="ARBA00006683"/>
    </source>
</evidence>
<dbReference type="InterPro" id="IPR050445">
    <property type="entry name" value="Bact_polysacc_biosynth/exp"/>
</dbReference>
<comment type="similarity">
    <text evidence="2">Belongs to the CpsC/CapA family.</text>
</comment>
<keyword evidence="3" id="KW-1003">Cell membrane</keyword>
<evidence type="ECO:0000313" key="10">
    <source>
        <dbReference type="Proteomes" id="UP000219252"/>
    </source>
</evidence>
<dbReference type="GO" id="GO:0005886">
    <property type="term" value="C:plasma membrane"/>
    <property type="evidence" value="ECO:0007669"/>
    <property type="project" value="UniProtKB-SubCell"/>
</dbReference>
<dbReference type="GO" id="GO:0004713">
    <property type="term" value="F:protein tyrosine kinase activity"/>
    <property type="evidence" value="ECO:0007669"/>
    <property type="project" value="TreeGrafter"/>
</dbReference>